<evidence type="ECO:0000313" key="2">
    <source>
        <dbReference type="Proteomes" id="UP000652761"/>
    </source>
</evidence>
<keyword evidence="2" id="KW-1185">Reference proteome</keyword>
<name>A0A843UQY5_COLES</name>
<dbReference type="AlphaFoldDB" id="A0A843UQY5"/>
<gene>
    <name evidence="1" type="ORF">Taro_018409</name>
</gene>
<reference evidence="1" key="1">
    <citation type="submission" date="2017-07" db="EMBL/GenBank/DDBJ databases">
        <title>Taro Niue Genome Assembly and Annotation.</title>
        <authorList>
            <person name="Atibalentja N."/>
            <person name="Keating K."/>
            <person name="Fields C.J."/>
        </authorList>
    </citation>
    <scope>NUCLEOTIDE SEQUENCE</scope>
    <source>
        <strain evidence="1">Niue_2</strain>
        <tissue evidence="1">Leaf</tissue>
    </source>
</reference>
<organism evidence="1 2">
    <name type="scientific">Colocasia esculenta</name>
    <name type="common">Wild taro</name>
    <name type="synonym">Arum esculentum</name>
    <dbReference type="NCBI Taxonomy" id="4460"/>
    <lineage>
        <taxon>Eukaryota</taxon>
        <taxon>Viridiplantae</taxon>
        <taxon>Streptophyta</taxon>
        <taxon>Embryophyta</taxon>
        <taxon>Tracheophyta</taxon>
        <taxon>Spermatophyta</taxon>
        <taxon>Magnoliopsida</taxon>
        <taxon>Liliopsida</taxon>
        <taxon>Araceae</taxon>
        <taxon>Aroideae</taxon>
        <taxon>Colocasieae</taxon>
        <taxon>Colocasia</taxon>
    </lineage>
</organism>
<protein>
    <submittedName>
        <fullName evidence="1">Uncharacterized protein</fullName>
    </submittedName>
</protein>
<dbReference type="EMBL" id="NMUH01000856">
    <property type="protein sequence ID" value="MQL85888.1"/>
    <property type="molecule type" value="Genomic_DNA"/>
</dbReference>
<sequence>MKGELHVRRRQGDASVDDLADGVCFIVDLTPFWATGPRRGRFGEATESVSFKEVFIDREELFLVPILARLTRIGILFFLALWRGCWLVGRLAERWQQHVLVGEGHLRRQRFEGLRLEFGHVSFVDLGLLQDFDERRSQLFALGNGIPYGDVGWKPLHMLYDFAVSPGTELFQWWDDVFQSLYRLLELVDPSCPWLSVRLLFEQRAQVILLRGSSFFFATFGRSGPDGRLGSFPVGGWVEDEGVRPYLHLWGRLSFFSSEDDSLAQVRRVGLLAEGRGGFFFLVRGASLCLGCGADILPQGARQPTTVSLPTAVSTPCCTRTFGVESAPPGLPRPPLAQLASLGAFSCSCAGSFLAALRAPFQAASAAWLALLFERWFLGRGDRATSPSWGTRTKCASWTPPSSNQLRPVDAGKWSQLPARLPRAAVVGIRPSRGLSLGWPTPSLAACPCGLYLAAGVFAEANSQSAAPYSYLPEFAHGEGRLDVVETPSFAEEGYISELLPQARAFSVSYGRHRRYEPSSFISFGGLEVLEAHIVAFFKLPLGCFPGSHQDHGVAFRVDFPLLNKRLDSIPDIRAPVCRVQQHGVISTVHGVIQLPFSVRRRRCVGHHNTLLQELFEDFPNISGRQVTAVGNSPSRAPPGRGFAR</sequence>
<proteinExistence type="predicted"/>
<accession>A0A843UQY5</accession>
<dbReference type="Proteomes" id="UP000652761">
    <property type="component" value="Unassembled WGS sequence"/>
</dbReference>
<comment type="caution">
    <text evidence="1">The sequence shown here is derived from an EMBL/GenBank/DDBJ whole genome shotgun (WGS) entry which is preliminary data.</text>
</comment>
<evidence type="ECO:0000313" key="1">
    <source>
        <dbReference type="EMBL" id="MQL85888.1"/>
    </source>
</evidence>